<dbReference type="EMBL" id="UWJD01000001">
    <property type="protein sequence ID" value="VCT83388.1"/>
    <property type="molecule type" value="Genomic_DNA"/>
</dbReference>
<keyword evidence="1" id="KW-0472">Membrane</keyword>
<keyword evidence="1" id="KW-1133">Transmembrane helix</keyword>
<protein>
    <submittedName>
        <fullName evidence="2">Uncharacterized protein</fullName>
    </submittedName>
</protein>
<dbReference type="AlphaFoldDB" id="A0A650M6U0"/>
<evidence type="ECO:0000313" key="3">
    <source>
        <dbReference type="Proteomes" id="UP000431451"/>
    </source>
</evidence>
<gene>
    <name evidence="2" type="ORF">CNEONATNEC25_00984</name>
</gene>
<reference evidence="2 3" key="1">
    <citation type="submission" date="2018-06" db="EMBL/GenBank/DDBJ databases">
        <authorList>
            <consortium name="IHU Genomes"/>
        </authorList>
    </citation>
    <scope>NUCLEOTIDE SEQUENCE [LARGE SCALE GENOMIC DNA]</scope>
    <source>
        <strain evidence="2 3">NEC25</strain>
    </source>
</reference>
<proteinExistence type="predicted"/>
<evidence type="ECO:0000313" key="2">
    <source>
        <dbReference type="EMBL" id="VCT83388.1"/>
    </source>
</evidence>
<dbReference type="Proteomes" id="UP000431451">
    <property type="component" value="Unassembled WGS sequence"/>
</dbReference>
<name>A0A650M6U0_9CLOT</name>
<sequence>MNHVYHDSFLCGLLASLLIEIYNYLLSIASRIKQLII</sequence>
<feature type="transmembrane region" description="Helical" evidence="1">
    <location>
        <begin position="6"/>
        <end position="26"/>
    </location>
</feature>
<keyword evidence="1" id="KW-0812">Transmembrane</keyword>
<organism evidence="2 3">
    <name type="scientific">Clostridium neonatale</name>
    <dbReference type="NCBI Taxonomy" id="137838"/>
    <lineage>
        <taxon>Bacteria</taxon>
        <taxon>Bacillati</taxon>
        <taxon>Bacillota</taxon>
        <taxon>Clostridia</taxon>
        <taxon>Eubacteriales</taxon>
        <taxon>Clostridiaceae</taxon>
        <taxon>Clostridium</taxon>
    </lineage>
</organism>
<evidence type="ECO:0000256" key="1">
    <source>
        <dbReference type="SAM" id="Phobius"/>
    </source>
</evidence>
<accession>A0A650M6U0</accession>